<sequence>MTSSFWSLSFAVRSQPSVRNSIWVFIFNLGMTEEVLVAVREMGIEVSTEIQCIEIPAVLDQRACTVLGDYGGGDNSFSLCEALPSVVVVGGQVYLSPHRL</sequence>
<organism evidence="1 2">
    <name type="scientific">Prunus armeniaca</name>
    <name type="common">Apricot</name>
    <name type="synonym">Armeniaca vulgaris</name>
    <dbReference type="NCBI Taxonomy" id="36596"/>
    <lineage>
        <taxon>Eukaryota</taxon>
        <taxon>Viridiplantae</taxon>
        <taxon>Streptophyta</taxon>
        <taxon>Embryophyta</taxon>
        <taxon>Tracheophyta</taxon>
        <taxon>Spermatophyta</taxon>
        <taxon>Magnoliopsida</taxon>
        <taxon>eudicotyledons</taxon>
        <taxon>Gunneridae</taxon>
        <taxon>Pentapetalae</taxon>
        <taxon>rosids</taxon>
        <taxon>fabids</taxon>
        <taxon>Rosales</taxon>
        <taxon>Rosaceae</taxon>
        <taxon>Amygdaloideae</taxon>
        <taxon>Amygdaleae</taxon>
        <taxon>Prunus</taxon>
    </lineage>
</organism>
<accession>A0A6J5UZA0</accession>
<evidence type="ECO:0000313" key="1">
    <source>
        <dbReference type="EMBL" id="CAB4281999.1"/>
    </source>
</evidence>
<reference evidence="1 2" key="1">
    <citation type="submission" date="2020-05" db="EMBL/GenBank/DDBJ databases">
        <authorList>
            <person name="Campoy J."/>
            <person name="Schneeberger K."/>
            <person name="Spophaly S."/>
        </authorList>
    </citation>
    <scope>NUCLEOTIDE SEQUENCE [LARGE SCALE GENOMIC DNA]</scope>
    <source>
        <strain evidence="1">PruArmRojPasFocal</strain>
    </source>
</reference>
<proteinExistence type="predicted"/>
<dbReference type="Proteomes" id="UP000507222">
    <property type="component" value="Unassembled WGS sequence"/>
</dbReference>
<protein>
    <submittedName>
        <fullName evidence="1">Uncharacterized protein</fullName>
    </submittedName>
</protein>
<dbReference type="AlphaFoldDB" id="A0A6J5UZA0"/>
<evidence type="ECO:0000313" key="2">
    <source>
        <dbReference type="Proteomes" id="UP000507222"/>
    </source>
</evidence>
<name>A0A6J5UZA0_PRUAR</name>
<gene>
    <name evidence="1" type="ORF">CURHAP_LOCUS35248</name>
</gene>
<dbReference type="EMBL" id="CAEKDK010000006">
    <property type="protein sequence ID" value="CAB4281999.1"/>
    <property type="molecule type" value="Genomic_DNA"/>
</dbReference>